<reference evidence="5" key="1">
    <citation type="journal article" date="2019" name="Int. J. Syst. Evol. Microbiol.">
        <title>The Global Catalogue of Microorganisms (GCM) 10K type strain sequencing project: providing services to taxonomists for standard genome sequencing and annotation.</title>
        <authorList>
            <consortium name="The Broad Institute Genomics Platform"/>
            <consortium name="The Broad Institute Genome Sequencing Center for Infectious Disease"/>
            <person name="Wu L."/>
            <person name="Ma J."/>
        </authorList>
    </citation>
    <scope>NUCLEOTIDE SEQUENCE [LARGE SCALE GENOMIC DNA]</scope>
    <source>
        <strain evidence="5">TBRC 4489</strain>
    </source>
</reference>
<evidence type="ECO:0000259" key="3">
    <source>
        <dbReference type="Pfam" id="PF02384"/>
    </source>
</evidence>
<keyword evidence="4" id="KW-0489">Methyltransferase</keyword>
<evidence type="ECO:0000313" key="4">
    <source>
        <dbReference type="EMBL" id="MFC4058219.1"/>
    </source>
</evidence>
<keyword evidence="2" id="KW-0238">DNA-binding</keyword>
<protein>
    <submittedName>
        <fullName evidence="4">N-6 DNA methylase</fullName>
    </submittedName>
</protein>
<evidence type="ECO:0000256" key="2">
    <source>
        <dbReference type="ARBA" id="ARBA00023125"/>
    </source>
</evidence>
<name>A0ABV8I2E5_9ACTN</name>
<evidence type="ECO:0000256" key="1">
    <source>
        <dbReference type="ARBA" id="ARBA00022747"/>
    </source>
</evidence>
<sequence>MEESREITVNAGDIARLADVGRAAVSNWRRRHEDFPQPVGGTASSPLFSLSEVAAWLRHNGKSFEVSLGDLVWQRMRTSVDDLRLGELVGRIGAFLLFLHREPETWREHGVRCVPDRAAAATAGLPGRARPPADPALLRLAARLADERGPREAFEFLCARYVEARSRQLAVTRDDLAALMIRLTAGDGRTGAGTVLDPACGVGTLLLHAAAPLGQELNETSALITAVRLLLRGAPARIAAGDSLREDGLAGELADAVVCDPPFNERAWGHEELTGDPRWEYGMPPRGESELAWVQHCLSHVRPGGLVAILMPAAAAGRRPGKRIRGNLLRAGALRAVISLAPGGPDLWMLRRPDGSRPPSALLLVDAGEDLSVVEPAWRAYARDPEAEPSGAGRTVRIIDLLDDEVDLTPARHRPQQGPLDFVRDFGDTLDRFRAASAVLTEAPPPLEPLPERQELPATTVGELVKTGLVTLLAAPQRMATDSGPVPVLTADDVASGGPPSGGAPPDPALVMLRPGDVVATALGAVRVVTEPGAALGPQLTLYRVDPDRLDPGFLAGCLRSADTARAHPGSSRLDVRRTRVPMLPLAEQRRYGEAFRALTAMEDRLREAAALGETLIRLGFDGLVDGHLRPCDQGV</sequence>
<dbReference type="Gene3D" id="3.40.50.150">
    <property type="entry name" value="Vaccinia Virus protein VP39"/>
    <property type="match status" value="1"/>
</dbReference>
<dbReference type="PANTHER" id="PTHR42998:SF1">
    <property type="entry name" value="TYPE I RESTRICTION ENZYME HINDI METHYLASE SUBUNIT"/>
    <property type="match status" value="1"/>
</dbReference>
<dbReference type="EMBL" id="JBHSBM010000011">
    <property type="protein sequence ID" value="MFC4058219.1"/>
    <property type="molecule type" value="Genomic_DNA"/>
</dbReference>
<dbReference type="Pfam" id="PF02384">
    <property type="entry name" value="N6_Mtase"/>
    <property type="match status" value="1"/>
</dbReference>
<dbReference type="Gene3D" id="3.90.220.20">
    <property type="entry name" value="DNA methylase specificity domains"/>
    <property type="match status" value="1"/>
</dbReference>
<dbReference type="PANTHER" id="PTHR42998">
    <property type="entry name" value="TYPE I RESTRICTION ENZYME HINDVIIP M PROTEIN-RELATED"/>
    <property type="match status" value="1"/>
</dbReference>
<dbReference type="GO" id="GO:0008168">
    <property type="term" value="F:methyltransferase activity"/>
    <property type="evidence" value="ECO:0007669"/>
    <property type="project" value="UniProtKB-KW"/>
</dbReference>
<dbReference type="SUPFAM" id="SSF53335">
    <property type="entry name" value="S-adenosyl-L-methionine-dependent methyltransferases"/>
    <property type="match status" value="1"/>
</dbReference>
<dbReference type="SUPFAM" id="SSF116734">
    <property type="entry name" value="DNA methylase specificity domain"/>
    <property type="match status" value="1"/>
</dbReference>
<feature type="domain" description="DNA methylase adenine-specific" evidence="3">
    <location>
        <begin position="153"/>
        <end position="342"/>
    </location>
</feature>
<keyword evidence="1" id="KW-0680">Restriction system</keyword>
<dbReference type="PRINTS" id="PR00507">
    <property type="entry name" value="N12N6MTFRASE"/>
</dbReference>
<dbReference type="InterPro" id="IPR002052">
    <property type="entry name" value="DNA_methylase_N6_adenine_CS"/>
</dbReference>
<dbReference type="InterPro" id="IPR052916">
    <property type="entry name" value="Type-I_RE_MTase_Subunit"/>
</dbReference>
<comment type="caution">
    <text evidence="4">The sequence shown here is derived from an EMBL/GenBank/DDBJ whole genome shotgun (WGS) entry which is preliminary data.</text>
</comment>
<dbReference type="RefSeq" id="WP_377286425.1">
    <property type="nucleotide sequence ID" value="NZ_JBHSBM010000011.1"/>
</dbReference>
<evidence type="ECO:0000313" key="5">
    <source>
        <dbReference type="Proteomes" id="UP001595850"/>
    </source>
</evidence>
<dbReference type="Proteomes" id="UP001595850">
    <property type="component" value="Unassembled WGS sequence"/>
</dbReference>
<dbReference type="CDD" id="cd02440">
    <property type="entry name" value="AdoMet_MTases"/>
    <property type="match status" value="1"/>
</dbReference>
<proteinExistence type="predicted"/>
<keyword evidence="4" id="KW-0808">Transferase</keyword>
<accession>A0ABV8I2E5</accession>
<dbReference type="GO" id="GO:0032259">
    <property type="term" value="P:methylation"/>
    <property type="evidence" value="ECO:0007669"/>
    <property type="project" value="UniProtKB-KW"/>
</dbReference>
<gene>
    <name evidence="4" type="ORF">ACFOWE_07940</name>
</gene>
<dbReference type="InterPro" id="IPR044946">
    <property type="entry name" value="Restrct_endonuc_typeI_TRD_sf"/>
</dbReference>
<dbReference type="InterPro" id="IPR029063">
    <property type="entry name" value="SAM-dependent_MTases_sf"/>
</dbReference>
<dbReference type="InterPro" id="IPR003356">
    <property type="entry name" value="DNA_methylase_A-5"/>
</dbReference>
<keyword evidence="5" id="KW-1185">Reference proteome</keyword>
<organism evidence="4 5">
    <name type="scientific">Planomonospora corallina</name>
    <dbReference type="NCBI Taxonomy" id="1806052"/>
    <lineage>
        <taxon>Bacteria</taxon>
        <taxon>Bacillati</taxon>
        <taxon>Actinomycetota</taxon>
        <taxon>Actinomycetes</taxon>
        <taxon>Streptosporangiales</taxon>
        <taxon>Streptosporangiaceae</taxon>
        <taxon>Planomonospora</taxon>
    </lineage>
</organism>
<dbReference type="PROSITE" id="PS00092">
    <property type="entry name" value="N6_MTASE"/>
    <property type="match status" value="1"/>
</dbReference>